<evidence type="ECO:0000256" key="2">
    <source>
        <dbReference type="ARBA" id="ARBA00023134"/>
    </source>
</evidence>
<dbReference type="InterPro" id="IPR050227">
    <property type="entry name" value="Rab"/>
</dbReference>
<dbReference type="Gene3D" id="3.40.50.300">
    <property type="entry name" value="P-loop containing nucleotide triphosphate hydrolases"/>
    <property type="match status" value="1"/>
</dbReference>
<dbReference type="InterPro" id="IPR001806">
    <property type="entry name" value="Small_GTPase"/>
</dbReference>
<dbReference type="EMBL" id="OE003659">
    <property type="protein sequence ID" value="CAD7460383.1"/>
    <property type="molecule type" value="Genomic_DNA"/>
</dbReference>
<gene>
    <name evidence="3" type="ORF">TTEB3V08_LOCUS8315</name>
</gene>
<dbReference type="Pfam" id="PF00071">
    <property type="entry name" value="Ras"/>
    <property type="match status" value="1"/>
</dbReference>
<organism evidence="3">
    <name type="scientific">Timema tahoe</name>
    <dbReference type="NCBI Taxonomy" id="61484"/>
    <lineage>
        <taxon>Eukaryota</taxon>
        <taxon>Metazoa</taxon>
        <taxon>Ecdysozoa</taxon>
        <taxon>Arthropoda</taxon>
        <taxon>Hexapoda</taxon>
        <taxon>Insecta</taxon>
        <taxon>Pterygota</taxon>
        <taxon>Neoptera</taxon>
        <taxon>Polyneoptera</taxon>
        <taxon>Phasmatodea</taxon>
        <taxon>Timematodea</taxon>
        <taxon>Timematoidea</taxon>
        <taxon>Timematidae</taxon>
        <taxon>Timema</taxon>
    </lineage>
</organism>
<sequence>MYESRSAIYKMLKDQAHKDRQINVFPAPYRSDATPYTQQDFSKVVKEACTTSRPVMAGLKISKAVFLGDVGVGKTSLINRWDTAGQERFKCIAASYYRGAHIVVVVFDLSSLMSLSHCSQWLREALAVNHGEPHIFIVGTKRDLMSRTAFSEVEDHAMRIAEEVGAEFWSVSSKTGDGVPNLFCRMAALSFDTSVRKEKETENGAITVGSDLVTVAISDPSGRETTQGQREPTFKDSRDLTETLLATVG</sequence>
<accession>A0A7R9NY39</accession>
<proteinExistence type="predicted"/>
<keyword evidence="2" id="KW-0342">GTP-binding</keyword>
<dbReference type="PROSITE" id="PS51419">
    <property type="entry name" value="RAB"/>
    <property type="match status" value="1"/>
</dbReference>
<protein>
    <recommendedName>
        <fullName evidence="4">Ras-related protein Rab-34</fullName>
    </recommendedName>
</protein>
<reference evidence="3" key="1">
    <citation type="submission" date="2020-11" db="EMBL/GenBank/DDBJ databases">
        <authorList>
            <person name="Tran Van P."/>
        </authorList>
    </citation>
    <scope>NUCLEOTIDE SEQUENCE</scope>
</reference>
<dbReference type="SUPFAM" id="SSF52540">
    <property type="entry name" value="P-loop containing nucleoside triphosphate hydrolases"/>
    <property type="match status" value="1"/>
</dbReference>
<evidence type="ECO:0000313" key="3">
    <source>
        <dbReference type="EMBL" id="CAD7460383.1"/>
    </source>
</evidence>
<evidence type="ECO:0008006" key="4">
    <source>
        <dbReference type="Google" id="ProtNLM"/>
    </source>
</evidence>
<dbReference type="PRINTS" id="PR00449">
    <property type="entry name" value="RASTRNSFRMNG"/>
</dbReference>
<dbReference type="GO" id="GO:0005525">
    <property type="term" value="F:GTP binding"/>
    <property type="evidence" value="ECO:0007669"/>
    <property type="project" value="UniProtKB-KW"/>
</dbReference>
<dbReference type="InterPro" id="IPR027417">
    <property type="entry name" value="P-loop_NTPase"/>
</dbReference>
<evidence type="ECO:0000256" key="1">
    <source>
        <dbReference type="ARBA" id="ARBA00022741"/>
    </source>
</evidence>
<keyword evidence="1" id="KW-0547">Nucleotide-binding</keyword>
<dbReference type="SMART" id="SM00175">
    <property type="entry name" value="RAB"/>
    <property type="match status" value="1"/>
</dbReference>
<name>A0A7R9NY39_9NEOP</name>
<dbReference type="SMART" id="SM00174">
    <property type="entry name" value="RHO"/>
    <property type="match status" value="1"/>
</dbReference>
<dbReference type="GO" id="GO:0003924">
    <property type="term" value="F:GTPase activity"/>
    <property type="evidence" value="ECO:0007669"/>
    <property type="project" value="InterPro"/>
</dbReference>
<dbReference type="AlphaFoldDB" id="A0A7R9NY39"/>
<dbReference type="PANTHER" id="PTHR47977">
    <property type="entry name" value="RAS-RELATED PROTEIN RAB"/>
    <property type="match status" value="1"/>
</dbReference>